<organism evidence="3 4">
    <name type="scientific">Aspergillus pseudoustus</name>
    <dbReference type="NCBI Taxonomy" id="1810923"/>
    <lineage>
        <taxon>Eukaryota</taxon>
        <taxon>Fungi</taxon>
        <taxon>Dikarya</taxon>
        <taxon>Ascomycota</taxon>
        <taxon>Pezizomycotina</taxon>
        <taxon>Eurotiomycetes</taxon>
        <taxon>Eurotiomycetidae</taxon>
        <taxon>Eurotiales</taxon>
        <taxon>Aspergillaceae</taxon>
        <taxon>Aspergillus</taxon>
        <taxon>Aspergillus subgen. Nidulantes</taxon>
    </lineage>
</organism>
<evidence type="ECO:0000313" key="4">
    <source>
        <dbReference type="Proteomes" id="UP001610446"/>
    </source>
</evidence>
<reference evidence="3 4" key="1">
    <citation type="submission" date="2024-07" db="EMBL/GenBank/DDBJ databases">
        <title>Section-level genome sequencing and comparative genomics of Aspergillus sections Usti and Cavernicolus.</title>
        <authorList>
            <consortium name="Lawrence Berkeley National Laboratory"/>
            <person name="Nybo J.L."/>
            <person name="Vesth T.C."/>
            <person name="Theobald S."/>
            <person name="Frisvad J.C."/>
            <person name="Larsen T.O."/>
            <person name="Kjaerboelling I."/>
            <person name="Rothschild-Mancinelli K."/>
            <person name="Lyhne E.K."/>
            <person name="Kogle M.E."/>
            <person name="Barry K."/>
            <person name="Clum A."/>
            <person name="Na H."/>
            <person name="Ledsgaard L."/>
            <person name="Lin J."/>
            <person name="Lipzen A."/>
            <person name="Kuo A."/>
            <person name="Riley R."/>
            <person name="Mondo S."/>
            <person name="Labutti K."/>
            <person name="Haridas S."/>
            <person name="Pangalinan J."/>
            <person name="Salamov A.A."/>
            <person name="Simmons B.A."/>
            <person name="Magnuson J.K."/>
            <person name="Chen J."/>
            <person name="Drula E."/>
            <person name="Henrissat B."/>
            <person name="Wiebenga A."/>
            <person name="Lubbers R.J."/>
            <person name="Gomes A.C."/>
            <person name="Makela M.R."/>
            <person name="Stajich J."/>
            <person name="Grigoriev I.V."/>
            <person name="Mortensen U.H."/>
            <person name="De Vries R.P."/>
            <person name="Baker S.E."/>
            <person name="Andersen M.R."/>
        </authorList>
    </citation>
    <scope>NUCLEOTIDE SEQUENCE [LARGE SCALE GENOMIC DNA]</scope>
    <source>
        <strain evidence="3 4">CBS 123904</strain>
    </source>
</reference>
<accession>A0ABR4IKN2</accession>
<evidence type="ECO:0000313" key="3">
    <source>
        <dbReference type="EMBL" id="KAL2828306.1"/>
    </source>
</evidence>
<gene>
    <name evidence="3" type="ORF">BJY01DRAFT_240961</name>
</gene>
<comment type="caution">
    <text evidence="3">The sequence shown here is derived from an EMBL/GenBank/DDBJ whole genome shotgun (WGS) entry which is preliminary data.</text>
</comment>
<dbReference type="EMBL" id="JBFXLU010000371">
    <property type="protein sequence ID" value="KAL2828306.1"/>
    <property type="molecule type" value="Genomic_DNA"/>
</dbReference>
<dbReference type="InterPro" id="IPR002347">
    <property type="entry name" value="SDR_fam"/>
</dbReference>
<sequence>MPPKTVLITGCSEGGIGDALCKEFFRQGLRVFATARNTAKMENLKALGIETIPLDVVDKASVSEAVEAVQVATGGGKGRWTTLSTTRGYSMPLLDANIDVARDMFDVNVFAVISAPWPFQGFYNASKAVVNLLTDQLRVELEPLHVKVILVVTGTVRTQFFQNLPETRLPPGSVYAPAHEEVGYMLSGKRSQSAAMDVHDYARKVAQNVLKLRPTVNQWIGGSVSAVWAVSTFLWHTAWLNPKGRYYIPASQTEQAGQS</sequence>
<evidence type="ECO:0008006" key="5">
    <source>
        <dbReference type="Google" id="ProtNLM"/>
    </source>
</evidence>
<dbReference type="Pfam" id="PF00106">
    <property type="entry name" value="adh_short"/>
    <property type="match status" value="2"/>
</dbReference>
<dbReference type="Gene3D" id="3.40.50.720">
    <property type="entry name" value="NAD(P)-binding Rossmann-like Domain"/>
    <property type="match status" value="2"/>
</dbReference>
<evidence type="ECO:0000256" key="2">
    <source>
        <dbReference type="ARBA" id="ARBA00023002"/>
    </source>
</evidence>
<dbReference type="InterPro" id="IPR036291">
    <property type="entry name" value="NAD(P)-bd_dom_sf"/>
</dbReference>
<comment type="similarity">
    <text evidence="1">Belongs to the short-chain dehydrogenases/reductases (SDR) family.</text>
</comment>
<dbReference type="Proteomes" id="UP001610446">
    <property type="component" value="Unassembled WGS sequence"/>
</dbReference>
<dbReference type="PANTHER" id="PTHR44169:SF3">
    <property type="entry name" value="SHORT-CHAIN DEHYDROGENASE SRDE"/>
    <property type="match status" value="1"/>
</dbReference>
<protein>
    <recommendedName>
        <fullName evidence="5">NAD(P)-binding protein</fullName>
    </recommendedName>
</protein>
<name>A0ABR4IKN2_9EURO</name>
<proteinExistence type="inferred from homology"/>
<dbReference type="PANTHER" id="PTHR44169">
    <property type="entry name" value="NADPH-DEPENDENT 1-ACYLDIHYDROXYACETONE PHOSPHATE REDUCTASE"/>
    <property type="match status" value="1"/>
</dbReference>
<evidence type="ECO:0000256" key="1">
    <source>
        <dbReference type="ARBA" id="ARBA00006484"/>
    </source>
</evidence>
<keyword evidence="2" id="KW-0560">Oxidoreductase</keyword>
<dbReference type="SUPFAM" id="SSF51735">
    <property type="entry name" value="NAD(P)-binding Rossmann-fold domains"/>
    <property type="match status" value="1"/>
</dbReference>
<keyword evidence="4" id="KW-1185">Reference proteome</keyword>